<reference evidence="1 2" key="1">
    <citation type="journal article" date="2015" name="Proc. Natl. Acad. Sci. U.S.A.">
        <title>The resurrection genome of Boea hygrometrica: A blueprint for survival of dehydration.</title>
        <authorList>
            <person name="Xiao L."/>
            <person name="Yang G."/>
            <person name="Zhang L."/>
            <person name="Yang X."/>
            <person name="Zhao S."/>
            <person name="Ji Z."/>
            <person name="Zhou Q."/>
            <person name="Hu M."/>
            <person name="Wang Y."/>
            <person name="Chen M."/>
            <person name="Xu Y."/>
            <person name="Jin H."/>
            <person name="Xiao X."/>
            <person name="Hu G."/>
            <person name="Bao F."/>
            <person name="Hu Y."/>
            <person name="Wan P."/>
            <person name="Li L."/>
            <person name="Deng X."/>
            <person name="Kuang T."/>
            <person name="Xiang C."/>
            <person name="Zhu J.K."/>
            <person name="Oliver M.J."/>
            <person name="He Y."/>
        </authorList>
    </citation>
    <scope>NUCLEOTIDE SEQUENCE [LARGE SCALE GENOMIC DNA]</scope>
    <source>
        <strain evidence="2">cv. XS01</strain>
    </source>
</reference>
<dbReference type="Proteomes" id="UP000250235">
    <property type="component" value="Unassembled WGS sequence"/>
</dbReference>
<accession>A0A2Z6ZZ93</accession>
<evidence type="ECO:0000313" key="1">
    <source>
        <dbReference type="EMBL" id="KZV14557.1"/>
    </source>
</evidence>
<organism evidence="1 2">
    <name type="scientific">Dorcoceras hygrometricum</name>
    <dbReference type="NCBI Taxonomy" id="472368"/>
    <lineage>
        <taxon>Eukaryota</taxon>
        <taxon>Viridiplantae</taxon>
        <taxon>Streptophyta</taxon>
        <taxon>Embryophyta</taxon>
        <taxon>Tracheophyta</taxon>
        <taxon>Spermatophyta</taxon>
        <taxon>Magnoliopsida</taxon>
        <taxon>eudicotyledons</taxon>
        <taxon>Gunneridae</taxon>
        <taxon>Pentapetalae</taxon>
        <taxon>asterids</taxon>
        <taxon>lamiids</taxon>
        <taxon>Lamiales</taxon>
        <taxon>Gesneriaceae</taxon>
        <taxon>Didymocarpoideae</taxon>
        <taxon>Trichosporeae</taxon>
        <taxon>Loxocarpinae</taxon>
        <taxon>Dorcoceras</taxon>
    </lineage>
</organism>
<protein>
    <submittedName>
        <fullName evidence="1">Uncharacterized protein</fullName>
    </submittedName>
</protein>
<sequence>MSFMAVIPPDSSDRLSIKSQYIAIPERRKVQTSDLLRTWSWMLSVEDDRQYRAPHIHADLVVSRYETSG</sequence>
<name>A0A2Z6ZZ93_9LAMI</name>
<dbReference type="AlphaFoldDB" id="A0A2Z6ZZ93"/>
<dbReference type="EMBL" id="KV020399">
    <property type="protein sequence ID" value="KZV14557.1"/>
    <property type="molecule type" value="Genomic_DNA"/>
</dbReference>
<evidence type="ECO:0000313" key="2">
    <source>
        <dbReference type="Proteomes" id="UP000250235"/>
    </source>
</evidence>
<proteinExistence type="predicted"/>
<keyword evidence="2" id="KW-1185">Reference proteome</keyword>
<gene>
    <name evidence="1" type="ORF">F511_42111</name>
</gene>